<dbReference type="EMBL" id="JAVDYF010000001">
    <property type="protein sequence ID" value="MDR7353897.1"/>
    <property type="molecule type" value="Genomic_DNA"/>
</dbReference>
<dbReference type="InterPro" id="IPR000086">
    <property type="entry name" value="NUDIX_hydrolase_dom"/>
</dbReference>
<dbReference type="PANTHER" id="PTHR43046">
    <property type="entry name" value="GDP-MANNOSE MANNOSYL HYDROLASE"/>
    <property type="match status" value="1"/>
</dbReference>
<gene>
    <name evidence="4" type="ORF">J2S37_000435</name>
</gene>
<comment type="cofactor">
    <cofactor evidence="1">
        <name>Mg(2+)</name>
        <dbReference type="ChEBI" id="CHEBI:18420"/>
    </cofactor>
</comment>
<keyword evidence="2 4" id="KW-0378">Hydrolase</keyword>
<keyword evidence="5" id="KW-1185">Reference proteome</keyword>
<dbReference type="PROSITE" id="PS00893">
    <property type="entry name" value="NUDIX_BOX"/>
    <property type="match status" value="1"/>
</dbReference>
<reference evidence="4 5" key="1">
    <citation type="submission" date="2023-07" db="EMBL/GenBank/DDBJ databases">
        <title>Sequencing the genomes of 1000 actinobacteria strains.</title>
        <authorList>
            <person name="Klenk H.-P."/>
        </authorList>
    </citation>
    <scope>NUCLEOTIDE SEQUENCE [LARGE SCALE GENOMIC DNA]</scope>
    <source>
        <strain evidence="4 5">DSM 44508</strain>
    </source>
</reference>
<dbReference type="PANTHER" id="PTHR43046:SF2">
    <property type="entry name" value="8-OXO-DGTP DIPHOSPHATASE-RELATED"/>
    <property type="match status" value="1"/>
</dbReference>
<sequence length="155" mass="16927">MREVGQVLGDGDGWVGQHWGRFGAAGLLLIDVATMSVLLQHRASWVVQGDTWALPGGARDSHETCTQAALREAQEECGIDVAKVRAHKEVTTFRAPGWSYTTVVATCVDRLDVVPNGESHELRWVPVDLVPEYDLLPAFRASWAALKVHVAELTA</sequence>
<dbReference type="RefSeq" id="WP_277103824.1">
    <property type="nucleotide sequence ID" value="NZ_BAAAJS010000014.1"/>
</dbReference>
<name>A0ABU2B5K2_9CORY</name>
<evidence type="ECO:0000256" key="2">
    <source>
        <dbReference type="ARBA" id="ARBA00022801"/>
    </source>
</evidence>
<dbReference type="Pfam" id="PF00293">
    <property type="entry name" value="NUDIX"/>
    <property type="match status" value="1"/>
</dbReference>
<evidence type="ECO:0000259" key="3">
    <source>
        <dbReference type="PROSITE" id="PS51462"/>
    </source>
</evidence>
<organism evidence="4 5">
    <name type="scientific">Corynebacterium felinum</name>
    <dbReference type="NCBI Taxonomy" id="131318"/>
    <lineage>
        <taxon>Bacteria</taxon>
        <taxon>Bacillati</taxon>
        <taxon>Actinomycetota</taxon>
        <taxon>Actinomycetes</taxon>
        <taxon>Mycobacteriales</taxon>
        <taxon>Corynebacteriaceae</taxon>
        <taxon>Corynebacterium</taxon>
    </lineage>
</organism>
<accession>A0ABU2B5K2</accession>
<feature type="domain" description="Nudix hydrolase" evidence="3">
    <location>
        <begin position="20"/>
        <end position="150"/>
    </location>
</feature>
<evidence type="ECO:0000313" key="4">
    <source>
        <dbReference type="EMBL" id="MDR7353897.1"/>
    </source>
</evidence>
<evidence type="ECO:0000256" key="1">
    <source>
        <dbReference type="ARBA" id="ARBA00001946"/>
    </source>
</evidence>
<dbReference type="InterPro" id="IPR020084">
    <property type="entry name" value="NUDIX_hydrolase_CS"/>
</dbReference>
<comment type="caution">
    <text evidence="4">The sequence shown here is derived from an EMBL/GenBank/DDBJ whole genome shotgun (WGS) entry which is preliminary data.</text>
</comment>
<dbReference type="InterPro" id="IPR015797">
    <property type="entry name" value="NUDIX_hydrolase-like_dom_sf"/>
</dbReference>
<dbReference type="SUPFAM" id="SSF55811">
    <property type="entry name" value="Nudix"/>
    <property type="match status" value="1"/>
</dbReference>
<dbReference type="Proteomes" id="UP001183619">
    <property type="component" value="Unassembled WGS sequence"/>
</dbReference>
<dbReference type="EC" id="3.6.1.55" evidence="4"/>
<dbReference type="PROSITE" id="PS51462">
    <property type="entry name" value="NUDIX"/>
    <property type="match status" value="1"/>
</dbReference>
<evidence type="ECO:0000313" key="5">
    <source>
        <dbReference type="Proteomes" id="UP001183619"/>
    </source>
</evidence>
<proteinExistence type="predicted"/>
<protein>
    <submittedName>
        <fullName evidence="4">8-oxo-dGTP diphosphatase</fullName>
        <ecNumber evidence="4">3.6.1.55</ecNumber>
    </submittedName>
</protein>
<dbReference type="GO" id="GO:0035539">
    <property type="term" value="F:8-oxo-7,8-dihydrodeoxyguanosine triphosphate pyrophosphatase activity"/>
    <property type="evidence" value="ECO:0007669"/>
    <property type="project" value="UniProtKB-EC"/>
</dbReference>
<dbReference type="Gene3D" id="3.90.79.10">
    <property type="entry name" value="Nucleoside Triphosphate Pyrophosphohydrolase"/>
    <property type="match status" value="1"/>
</dbReference>